<dbReference type="InterPro" id="IPR001173">
    <property type="entry name" value="Glyco_trans_2-like"/>
</dbReference>
<dbReference type="RefSeq" id="WP_074067858.1">
    <property type="nucleotide sequence ID" value="NZ_CP017101.1"/>
</dbReference>
<sequence>MPRISICIPAFKPGYFELCLKSALSQSFQDVEILVSDDCPTEEIREICDKFGSFISYSRNPSPGLESNVRRLVQVSNGEYIKFLFDDDVLHPFCVQFLFETMEATKARNTKLAFSPRYFIDEHNHGSEMVNPFKAVGDVKLISGSEFIKLTAINHHNFIGEFTTVLFRREDCFDEAGEFRLFRMVGNEFDGLTDLSSFFELACLGNFAVHPKPLSYFRRHSAATSNHVLNPRFIVAVTYYETLLNAAFERGYLSIDDLPVAYRNLLTLYRSWVNVYPQLRQRMDEIEMSLPNR</sequence>
<dbReference type="InterPro" id="IPR029044">
    <property type="entry name" value="Nucleotide-diphossugar_trans"/>
</dbReference>
<dbReference type="Proteomes" id="UP000184749">
    <property type="component" value="Chromosome"/>
</dbReference>
<proteinExistence type="predicted"/>
<gene>
    <name evidence="2" type="ORF">IE4872_CH01856</name>
</gene>
<dbReference type="CDD" id="cd00761">
    <property type="entry name" value="Glyco_tranf_GTA_type"/>
    <property type="match status" value="1"/>
</dbReference>
<accession>A0A1L5NHZ2</accession>
<evidence type="ECO:0000259" key="1">
    <source>
        <dbReference type="Pfam" id="PF00535"/>
    </source>
</evidence>
<dbReference type="OrthoDB" id="9802649at2"/>
<dbReference type="AlphaFoldDB" id="A0A1L5NHZ2"/>
<reference evidence="2 3" key="1">
    <citation type="submission" date="2016-09" db="EMBL/GenBank/DDBJ databases">
        <title>The complete genome sequences of Rhizobium gallicum, symbiovars gallicum and phaseoli, symbionts associated to common bean (Phaseolus vulgaris).</title>
        <authorList>
            <person name="Bustos P."/>
            <person name="Santamaria R.I."/>
            <person name="Perez-Carrascal O.M."/>
            <person name="Juarez S."/>
            <person name="Lozano L."/>
            <person name="Martinez-Flores I."/>
            <person name="Martinez-Romero E."/>
            <person name="Cevallos M."/>
            <person name="Romero D."/>
            <person name="Davila G."/>
            <person name="Gonzalez V."/>
        </authorList>
    </citation>
    <scope>NUCLEOTIDE SEQUENCE [LARGE SCALE GENOMIC DNA]</scope>
    <source>
        <strain evidence="2 3">IE4872</strain>
    </source>
</reference>
<keyword evidence="2" id="KW-0808">Transferase</keyword>
<name>A0A1L5NHZ2_9HYPH</name>
<dbReference type="STRING" id="56730.IE4872_CH01856"/>
<evidence type="ECO:0000313" key="3">
    <source>
        <dbReference type="Proteomes" id="UP000184749"/>
    </source>
</evidence>
<organism evidence="2 3">
    <name type="scientific">Rhizobium gallicum</name>
    <dbReference type="NCBI Taxonomy" id="56730"/>
    <lineage>
        <taxon>Bacteria</taxon>
        <taxon>Pseudomonadati</taxon>
        <taxon>Pseudomonadota</taxon>
        <taxon>Alphaproteobacteria</taxon>
        <taxon>Hyphomicrobiales</taxon>
        <taxon>Rhizobiaceae</taxon>
        <taxon>Rhizobium/Agrobacterium group</taxon>
        <taxon>Rhizobium</taxon>
    </lineage>
</organism>
<dbReference type="SUPFAM" id="SSF53448">
    <property type="entry name" value="Nucleotide-diphospho-sugar transferases"/>
    <property type="match status" value="1"/>
</dbReference>
<dbReference type="Pfam" id="PF00535">
    <property type="entry name" value="Glycos_transf_2"/>
    <property type="match status" value="1"/>
</dbReference>
<evidence type="ECO:0000313" key="2">
    <source>
        <dbReference type="EMBL" id="APO67484.1"/>
    </source>
</evidence>
<dbReference type="EMBL" id="CP017101">
    <property type="protein sequence ID" value="APO67484.1"/>
    <property type="molecule type" value="Genomic_DNA"/>
</dbReference>
<dbReference type="PANTHER" id="PTHR22916:SF3">
    <property type="entry name" value="UDP-GLCNAC:BETAGAL BETA-1,3-N-ACETYLGLUCOSAMINYLTRANSFERASE-LIKE PROTEIN 1"/>
    <property type="match status" value="1"/>
</dbReference>
<dbReference type="Gene3D" id="3.90.550.10">
    <property type="entry name" value="Spore Coat Polysaccharide Biosynthesis Protein SpsA, Chain A"/>
    <property type="match status" value="1"/>
</dbReference>
<dbReference type="PANTHER" id="PTHR22916">
    <property type="entry name" value="GLYCOSYLTRANSFERASE"/>
    <property type="match status" value="1"/>
</dbReference>
<dbReference type="GO" id="GO:0016758">
    <property type="term" value="F:hexosyltransferase activity"/>
    <property type="evidence" value="ECO:0007669"/>
    <property type="project" value="UniProtKB-ARBA"/>
</dbReference>
<protein>
    <submittedName>
        <fullName evidence="2">Glycosyltransferase family 2 protein</fullName>
    </submittedName>
</protein>
<feature type="domain" description="Glycosyltransferase 2-like" evidence="1">
    <location>
        <begin position="5"/>
        <end position="140"/>
    </location>
</feature>